<reference evidence="2" key="1">
    <citation type="journal article" date="2021" name="Nat. Commun.">
        <title>Genetic determinants of endophytism in the Arabidopsis root mycobiome.</title>
        <authorList>
            <person name="Mesny F."/>
            <person name="Miyauchi S."/>
            <person name="Thiergart T."/>
            <person name="Pickel B."/>
            <person name="Atanasova L."/>
            <person name="Karlsson M."/>
            <person name="Huettel B."/>
            <person name="Barry K.W."/>
            <person name="Haridas S."/>
            <person name="Chen C."/>
            <person name="Bauer D."/>
            <person name="Andreopoulos W."/>
            <person name="Pangilinan J."/>
            <person name="LaButti K."/>
            <person name="Riley R."/>
            <person name="Lipzen A."/>
            <person name="Clum A."/>
            <person name="Drula E."/>
            <person name="Henrissat B."/>
            <person name="Kohler A."/>
            <person name="Grigoriev I.V."/>
            <person name="Martin F.M."/>
            <person name="Hacquard S."/>
        </authorList>
    </citation>
    <scope>NUCLEOTIDE SEQUENCE</scope>
    <source>
        <strain evidence="2">MPI-SDFR-AT-0120</strain>
    </source>
</reference>
<organism evidence="2 3">
    <name type="scientific">Paraphoma chrysanthemicola</name>
    <dbReference type="NCBI Taxonomy" id="798071"/>
    <lineage>
        <taxon>Eukaryota</taxon>
        <taxon>Fungi</taxon>
        <taxon>Dikarya</taxon>
        <taxon>Ascomycota</taxon>
        <taxon>Pezizomycotina</taxon>
        <taxon>Dothideomycetes</taxon>
        <taxon>Pleosporomycetidae</taxon>
        <taxon>Pleosporales</taxon>
        <taxon>Pleosporineae</taxon>
        <taxon>Phaeosphaeriaceae</taxon>
        <taxon>Paraphoma</taxon>
    </lineage>
</organism>
<dbReference type="Proteomes" id="UP000813461">
    <property type="component" value="Unassembled WGS sequence"/>
</dbReference>
<feature type="region of interest" description="Disordered" evidence="1">
    <location>
        <begin position="92"/>
        <end position="111"/>
    </location>
</feature>
<proteinExistence type="predicted"/>
<dbReference type="EMBL" id="JAGMVJ010000010">
    <property type="protein sequence ID" value="KAH7086975.1"/>
    <property type="molecule type" value="Genomic_DNA"/>
</dbReference>
<name>A0A8K0R4T4_9PLEO</name>
<keyword evidence="3" id="KW-1185">Reference proteome</keyword>
<evidence type="ECO:0000256" key="1">
    <source>
        <dbReference type="SAM" id="MobiDB-lite"/>
    </source>
</evidence>
<protein>
    <submittedName>
        <fullName evidence="2">Uncharacterized protein</fullName>
    </submittedName>
</protein>
<gene>
    <name evidence="2" type="ORF">FB567DRAFT_56357</name>
</gene>
<evidence type="ECO:0000313" key="2">
    <source>
        <dbReference type="EMBL" id="KAH7086975.1"/>
    </source>
</evidence>
<comment type="caution">
    <text evidence="2">The sequence shown here is derived from an EMBL/GenBank/DDBJ whole genome shotgun (WGS) entry which is preliminary data.</text>
</comment>
<dbReference type="AlphaFoldDB" id="A0A8K0R4T4"/>
<evidence type="ECO:0000313" key="3">
    <source>
        <dbReference type="Proteomes" id="UP000813461"/>
    </source>
</evidence>
<sequence>MSAAKCRAARPLQISSARAGGAAQTLYTVAHHLLCSPTNASHQQRNTRLIKAQQSLCRAQSQLPGSRRCQKASPAPRDNIYLRCRWPPYSLEPHPPARSEAPASQQRHPRRRSIELGDVVVLQLIKVGKCACIMHEQRITSNRPPRQHMPALDLLQLLEHPRRALADGYS</sequence>
<accession>A0A8K0R4T4</accession>